<evidence type="ECO:0000313" key="2">
    <source>
        <dbReference type="Proteomes" id="UP000438429"/>
    </source>
</evidence>
<evidence type="ECO:0000313" key="1">
    <source>
        <dbReference type="EMBL" id="KAF0041710.1"/>
    </source>
</evidence>
<dbReference type="AlphaFoldDB" id="A0A6A4TD22"/>
<organism evidence="1 2">
    <name type="scientific">Scophthalmus maximus</name>
    <name type="common">Turbot</name>
    <name type="synonym">Psetta maxima</name>
    <dbReference type="NCBI Taxonomy" id="52904"/>
    <lineage>
        <taxon>Eukaryota</taxon>
        <taxon>Metazoa</taxon>
        <taxon>Chordata</taxon>
        <taxon>Craniata</taxon>
        <taxon>Vertebrata</taxon>
        <taxon>Euteleostomi</taxon>
        <taxon>Actinopterygii</taxon>
        <taxon>Neopterygii</taxon>
        <taxon>Teleostei</taxon>
        <taxon>Neoteleostei</taxon>
        <taxon>Acanthomorphata</taxon>
        <taxon>Carangaria</taxon>
        <taxon>Pleuronectiformes</taxon>
        <taxon>Pleuronectoidei</taxon>
        <taxon>Scophthalmidae</taxon>
        <taxon>Scophthalmus</taxon>
    </lineage>
</organism>
<reference evidence="1 2" key="1">
    <citation type="submission" date="2019-06" db="EMBL/GenBank/DDBJ databases">
        <title>Draft genomes of female and male turbot (Scophthalmus maximus).</title>
        <authorList>
            <person name="Xu H."/>
            <person name="Xu X.-W."/>
            <person name="Shao C."/>
            <person name="Chen S."/>
        </authorList>
    </citation>
    <scope>NUCLEOTIDE SEQUENCE [LARGE SCALE GENOMIC DNA]</scope>
    <source>
        <strain evidence="1">Ysfricsl-2016a</strain>
        <tissue evidence="1">Blood</tissue>
    </source>
</reference>
<accession>A0A6A4TD22</accession>
<dbReference type="EMBL" id="VEVO01000005">
    <property type="protein sequence ID" value="KAF0041710.1"/>
    <property type="molecule type" value="Genomic_DNA"/>
</dbReference>
<proteinExistence type="predicted"/>
<gene>
    <name evidence="1" type="ORF">F2P81_005242</name>
</gene>
<dbReference type="Proteomes" id="UP000438429">
    <property type="component" value="Unassembled WGS sequence"/>
</dbReference>
<comment type="caution">
    <text evidence="1">The sequence shown here is derived from an EMBL/GenBank/DDBJ whole genome shotgun (WGS) entry which is preliminary data.</text>
</comment>
<name>A0A6A4TD22_SCOMX</name>
<sequence>MTTLPQHRERGVEIFAKIKEKNGANRDKAILIAEMRHKTFIRVVRRLCVCSTLRQPSYSHDDGSGNARLNQICKKKKKISVYTDLNVRG</sequence>
<protein>
    <submittedName>
        <fullName evidence="1">Uncharacterized protein</fullName>
    </submittedName>
</protein>